<organism evidence="1 2">
    <name type="scientific">Aquicella siphonis</name>
    <dbReference type="NCBI Taxonomy" id="254247"/>
    <lineage>
        <taxon>Bacteria</taxon>
        <taxon>Pseudomonadati</taxon>
        <taxon>Pseudomonadota</taxon>
        <taxon>Gammaproteobacteria</taxon>
        <taxon>Legionellales</taxon>
        <taxon>Coxiellaceae</taxon>
        <taxon>Aquicella</taxon>
    </lineage>
</organism>
<evidence type="ECO:0000313" key="2">
    <source>
        <dbReference type="Proteomes" id="UP000324194"/>
    </source>
</evidence>
<reference evidence="1 2" key="1">
    <citation type="submission" date="2019-08" db="EMBL/GenBank/DDBJ databases">
        <authorList>
            <person name="Guy L."/>
        </authorList>
    </citation>
    <scope>NUCLEOTIDE SEQUENCE [LARGE SCALE GENOMIC DNA]</scope>
    <source>
        <strain evidence="1 2">SGT-108</strain>
    </source>
</reference>
<accession>A0A5E4PGH9</accession>
<keyword evidence="2" id="KW-1185">Reference proteome</keyword>
<evidence type="ECO:0000313" key="1">
    <source>
        <dbReference type="EMBL" id="VVC76140.1"/>
    </source>
</evidence>
<dbReference type="Proteomes" id="UP000324194">
    <property type="component" value="Chromosome 1"/>
</dbReference>
<sequence length="54" mass="5906">MLSPFLHLSSDLVSKSHLITGTFQIDQQKNQFSSSLLNRLALDSIITGISLMTG</sequence>
<dbReference type="EMBL" id="LR699119">
    <property type="protein sequence ID" value="VVC76140.1"/>
    <property type="molecule type" value="Genomic_DNA"/>
</dbReference>
<name>A0A5E4PGH9_9COXI</name>
<proteinExistence type="predicted"/>
<protein>
    <submittedName>
        <fullName evidence="1">Uncharacterized protein</fullName>
    </submittedName>
</protein>
<dbReference type="KEGG" id="asip:AQUSIP_14450"/>
<gene>
    <name evidence="1" type="ORF">AQUSIP_14450</name>
</gene>
<dbReference type="AlphaFoldDB" id="A0A5E4PGH9"/>